<dbReference type="PANTHER" id="PTHR14553">
    <property type="entry name" value="UNCHARACTERIZED PROTEIN C1ORF50"/>
    <property type="match status" value="1"/>
</dbReference>
<proteinExistence type="predicted"/>
<sequence length="185" mass="21063">MMKRISCDGTNEENLIKKVNLVERNPTPSGLALVSPLRVGKHDTADLVALAREIAHADDALKNRASGKLSVILEQIRFLQQQAAKIIEETEESKKLHDVACNFQKIPGNTYHLYRRESGQKYLSMLSPEEWAGNIKHDFLGSFRLEHDRSWTPQEHIADEDVKRMWAQRLLTQGAGKVLEIEHVD</sequence>
<dbReference type="InterPro" id="IPR019534">
    <property type="entry name" value="DUF2452"/>
</dbReference>
<organism evidence="1">
    <name type="scientific">Nyssomyia neivai</name>
    <dbReference type="NCBI Taxonomy" id="330878"/>
    <lineage>
        <taxon>Eukaryota</taxon>
        <taxon>Metazoa</taxon>
        <taxon>Ecdysozoa</taxon>
        <taxon>Arthropoda</taxon>
        <taxon>Hexapoda</taxon>
        <taxon>Insecta</taxon>
        <taxon>Pterygota</taxon>
        <taxon>Neoptera</taxon>
        <taxon>Endopterygota</taxon>
        <taxon>Diptera</taxon>
        <taxon>Nematocera</taxon>
        <taxon>Psychodoidea</taxon>
        <taxon>Psychodidae</taxon>
        <taxon>Nyssomyia</taxon>
    </lineage>
</organism>
<dbReference type="Pfam" id="PF10504">
    <property type="entry name" value="DUF2452"/>
    <property type="match status" value="1"/>
</dbReference>
<protein>
    <submittedName>
        <fullName evidence="1">Uncharacterized protein</fullName>
    </submittedName>
</protein>
<name>A0A1L8DDB7_9DIPT</name>
<accession>A0A1L8DDB7</accession>
<reference evidence="1" key="1">
    <citation type="submission" date="2016-12" db="EMBL/GenBank/DDBJ databases">
        <title>An insight into the sialome and mialome of the sand fly, Nyssomyia neivai.</title>
        <authorList>
            <person name="Sebastian V."/>
            <person name="Goulart T.M."/>
            <person name="Oliveira W."/>
            <person name="Calvo E."/>
            <person name="Oliveira L.F."/>
            <person name="Pinto M.C."/>
            <person name="Rosselino A.M."/>
            <person name="Ribeiro J.M."/>
        </authorList>
    </citation>
    <scope>NUCLEOTIDE SEQUENCE</scope>
</reference>
<dbReference type="AlphaFoldDB" id="A0A1L8DDB7"/>
<evidence type="ECO:0000313" key="1">
    <source>
        <dbReference type="EMBL" id="JAV04463.1"/>
    </source>
</evidence>
<dbReference type="EMBL" id="GFDF01009621">
    <property type="protein sequence ID" value="JAV04463.1"/>
    <property type="molecule type" value="Transcribed_RNA"/>
</dbReference>
<dbReference type="PANTHER" id="PTHR14553:SF1">
    <property type="entry name" value="SIMILAR TO CHROMOSOME 1 OPEN READING FRAME 50"/>
    <property type="match status" value="1"/>
</dbReference>